<reference evidence="1 2" key="1">
    <citation type="submission" date="2022-05" db="EMBL/GenBank/DDBJ databases">
        <authorList>
            <consortium name="Genoscope - CEA"/>
            <person name="William W."/>
        </authorList>
    </citation>
    <scope>NUCLEOTIDE SEQUENCE [LARGE SCALE GENOMIC DNA]</scope>
</reference>
<name>A0ABN8SW34_9CNID</name>
<dbReference type="Proteomes" id="UP001159427">
    <property type="component" value="Unassembled WGS sequence"/>
</dbReference>
<keyword evidence="2" id="KW-1185">Reference proteome</keyword>
<accession>A0ABN8SW34</accession>
<evidence type="ECO:0000313" key="2">
    <source>
        <dbReference type="Proteomes" id="UP001159427"/>
    </source>
</evidence>
<organism evidence="1 2">
    <name type="scientific">Porites evermanni</name>
    <dbReference type="NCBI Taxonomy" id="104178"/>
    <lineage>
        <taxon>Eukaryota</taxon>
        <taxon>Metazoa</taxon>
        <taxon>Cnidaria</taxon>
        <taxon>Anthozoa</taxon>
        <taxon>Hexacorallia</taxon>
        <taxon>Scleractinia</taxon>
        <taxon>Fungiina</taxon>
        <taxon>Poritidae</taxon>
        <taxon>Porites</taxon>
    </lineage>
</organism>
<comment type="caution">
    <text evidence="1">The sequence shown here is derived from an EMBL/GenBank/DDBJ whole genome shotgun (WGS) entry which is preliminary data.</text>
</comment>
<sequence>MAYGKQSPLENHRRQTKSLLIYYHAAFSSLRRHTDLNGLKPSLACKILDSMISPILPYNSEVWGAFVKSDFKSWDSSVRKPIYNSVNALIYKYTLARLPTLHVELNSVNSPRSLI</sequence>
<protein>
    <recommendedName>
        <fullName evidence="3">Maturase K</fullName>
    </recommendedName>
</protein>
<evidence type="ECO:0008006" key="3">
    <source>
        <dbReference type="Google" id="ProtNLM"/>
    </source>
</evidence>
<evidence type="ECO:0000313" key="1">
    <source>
        <dbReference type="EMBL" id="CAH3194536.1"/>
    </source>
</evidence>
<gene>
    <name evidence="1" type="ORF">PEVE_00028017</name>
</gene>
<dbReference type="EMBL" id="CALNXI010003875">
    <property type="protein sequence ID" value="CAH3194536.1"/>
    <property type="molecule type" value="Genomic_DNA"/>
</dbReference>
<proteinExistence type="predicted"/>